<proteinExistence type="predicted"/>
<name>A0A0W8FWC9_9ZZZZ</name>
<comment type="caution">
    <text evidence="3">The sequence shown here is derived from an EMBL/GenBank/DDBJ whole genome shotgun (WGS) entry which is preliminary data.</text>
</comment>
<dbReference type="GO" id="GO:0016791">
    <property type="term" value="F:phosphatase activity"/>
    <property type="evidence" value="ECO:0007669"/>
    <property type="project" value="TreeGrafter"/>
</dbReference>
<dbReference type="PANTHER" id="PTHR43156">
    <property type="entry name" value="STAGE II SPORULATION PROTEIN E-RELATED"/>
    <property type="match status" value="1"/>
</dbReference>
<reference evidence="3" key="1">
    <citation type="journal article" date="2015" name="Proc. Natl. Acad. Sci. U.S.A.">
        <title>Networks of energetic and metabolic interactions define dynamics in microbial communities.</title>
        <authorList>
            <person name="Embree M."/>
            <person name="Liu J.K."/>
            <person name="Al-Bassam M.M."/>
            <person name="Zengler K."/>
        </authorList>
    </citation>
    <scope>NUCLEOTIDE SEQUENCE</scope>
</reference>
<evidence type="ECO:0000313" key="3">
    <source>
        <dbReference type="EMBL" id="KUG25221.1"/>
    </source>
</evidence>
<dbReference type="InterPro" id="IPR052016">
    <property type="entry name" value="Bact_Sigma-Reg"/>
</dbReference>
<dbReference type="Pfam" id="PF07228">
    <property type="entry name" value="SpoIIE"/>
    <property type="match status" value="1"/>
</dbReference>
<dbReference type="PANTHER" id="PTHR43156:SF2">
    <property type="entry name" value="STAGE II SPORULATION PROTEIN E"/>
    <property type="match status" value="1"/>
</dbReference>
<evidence type="ECO:0000259" key="2">
    <source>
        <dbReference type="SMART" id="SM00331"/>
    </source>
</evidence>
<evidence type="ECO:0000256" key="1">
    <source>
        <dbReference type="ARBA" id="ARBA00022801"/>
    </source>
</evidence>
<dbReference type="AlphaFoldDB" id="A0A0W8FWC9"/>
<feature type="domain" description="PPM-type phosphatase" evidence="2">
    <location>
        <begin position="319"/>
        <end position="536"/>
    </location>
</feature>
<dbReference type="SUPFAM" id="SSF55781">
    <property type="entry name" value="GAF domain-like"/>
    <property type="match status" value="1"/>
</dbReference>
<dbReference type="Gene3D" id="3.30.450.40">
    <property type="match status" value="1"/>
</dbReference>
<sequence>MTRLENYNALLDKLSLQVSSFQEGFRILSDSRNIQDIGKNFVHLLRGNLFVSDVNLFHKQNEADQWHSLFIQKSESESFVSFLRTSEAVSLNFENDREYKVYSTLRCIDNSYFGLIIGKKIDKTEFNALDAITLQIFTRLLDNAYQSHLARLREKNLIFSLNHKVLQLNSLVDTGIEISKLENNTQLLELALERAVALTNASKGIMRIVRDEKVIATLRLPNTINVAETLKSTDKIETQVDYRGYSYIVTLVDKESRDGNAKFDNTDEILLTAFARQVHSAVENKELHKEALENETIKKELSVASTIQKKIIPETLPVIEGYEIAGINISSKEVGGDYYDCRILPNGKVALVMADVAGKGVPASLLVSSLSASLHAYLETDISLDELAVKLNKIIYQSSTADKFITCFISILNPPTGELDIINAGHNPSLHLRQSKLLEKIEAGGIALGMFDMGLPFKSEKRKIEEGERILMFTDGIPEAMNEYEDEYSDERLEKFCLDNCFHDADKFINELVADVRSFTKDTPQSDDITALYLIRKS</sequence>
<keyword evidence="1" id="KW-0378">Hydrolase</keyword>
<dbReference type="InterPro" id="IPR036457">
    <property type="entry name" value="PPM-type-like_dom_sf"/>
</dbReference>
<protein>
    <submittedName>
        <fullName evidence="3">Serine phosphatase rsbu, regulator of sigma subunit</fullName>
    </submittedName>
</protein>
<dbReference type="SMART" id="SM00331">
    <property type="entry name" value="PP2C_SIG"/>
    <property type="match status" value="1"/>
</dbReference>
<dbReference type="EMBL" id="LNQE01000744">
    <property type="protein sequence ID" value="KUG25221.1"/>
    <property type="molecule type" value="Genomic_DNA"/>
</dbReference>
<accession>A0A0W8FWC9</accession>
<organism evidence="3">
    <name type="scientific">hydrocarbon metagenome</name>
    <dbReference type="NCBI Taxonomy" id="938273"/>
    <lineage>
        <taxon>unclassified sequences</taxon>
        <taxon>metagenomes</taxon>
        <taxon>ecological metagenomes</taxon>
    </lineage>
</organism>
<gene>
    <name evidence="3" type="ORF">ASZ90_004958</name>
</gene>
<dbReference type="InterPro" id="IPR029016">
    <property type="entry name" value="GAF-like_dom_sf"/>
</dbReference>
<dbReference type="Gene3D" id="3.60.40.10">
    <property type="entry name" value="PPM-type phosphatase domain"/>
    <property type="match status" value="1"/>
</dbReference>
<dbReference type="SUPFAM" id="SSF81606">
    <property type="entry name" value="PP2C-like"/>
    <property type="match status" value="1"/>
</dbReference>
<dbReference type="InterPro" id="IPR001932">
    <property type="entry name" value="PPM-type_phosphatase-like_dom"/>
</dbReference>